<dbReference type="RefSeq" id="WP_044750827.1">
    <property type="nucleotide sequence ID" value="NZ_CEEV01000008.1"/>
</dbReference>
<organism evidence="2 3">
    <name type="scientific">Streptococcus suis</name>
    <dbReference type="NCBI Taxonomy" id="1307"/>
    <lineage>
        <taxon>Bacteria</taxon>
        <taxon>Bacillati</taxon>
        <taxon>Bacillota</taxon>
        <taxon>Bacilli</taxon>
        <taxon>Lactobacillales</taxon>
        <taxon>Streptococcaceae</taxon>
        <taxon>Streptococcus</taxon>
    </lineage>
</organism>
<reference evidence="2 3" key="1">
    <citation type="submission" date="2016-02" db="EMBL/GenBank/DDBJ databases">
        <authorList>
            <consortium name="Pathogen Informatics"/>
        </authorList>
    </citation>
    <scope>NUCLEOTIDE SEQUENCE [LARGE SCALE GENOMIC DNA]</scope>
    <source>
        <strain evidence="2 3">LSS31</strain>
    </source>
</reference>
<proteinExistence type="predicted"/>
<feature type="transmembrane region" description="Helical" evidence="1">
    <location>
        <begin position="454"/>
        <end position="482"/>
    </location>
</feature>
<protein>
    <submittedName>
        <fullName evidence="2">Domain of uncharacterized function (DUF1994)</fullName>
    </submittedName>
</protein>
<dbReference type="Proteomes" id="UP000072530">
    <property type="component" value="Unassembled WGS sequence"/>
</dbReference>
<keyword evidence="1" id="KW-0472">Membrane</keyword>
<dbReference type="EMBL" id="FIGG01000008">
    <property type="protein sequence ID" value="CYU95466.1"/>
    <property type="molecule type" value="Genomic_DNA"/>
</dbReference>
<sequence>MANENATLNEKDLSYEKFTESFDFDELEDKLQSQLKEELADLQFLKEEKEKIGNPDNLGNVILDVVWEQFLNQVAVTAGEDFIKENRGLHLDLRKDAHIQTTKNFAEGKIATHNTIIDYQKRNDEWNNSFQKDPNIEYKTNNFRYNKSERVGEKFDTRSGSWKKVLKKDARVEFDKGRPKGKKSANTNMDHTISVGEIIRDPAANTHLTREELIAFANSDKNLNLMDSAANQSKGDSTMSEFLESERGGKKAAERFNIDEQELLKKDTEARKEFENKKKVGAQKSIEAGKKSRKEEAFRIGGKALRAVLMQLLAELVKEIIAKLVMWFKSSKKVLDTLLNSFSEAIHSFIRKMKQHLINVGNTLMTTIATAILGPIVGTIKKVWVILKQGWSSLKDAIAYIKAPINKDKPFGRLLLEVGKIIIAGLTGIGALLLGEVIEKGLMAIPVFVVEIPLIGSLANILGIFLGAVVAGVIGAIAISIIEKLIEKSLKSENIDAQIKKGNEILGTQHRLQIVNEVLLERDKDYLISTISQRHLEAVQIMKNSYGIILEDFVGDSSSERVTSTNEDKNTVIIDGETDHVMKELDLLSNDLDNLLK</sequence>
<evidence type="ECO:0000313" key="3">
    <source>
        <dbReference type="Proteomes" id="UP000072530"/>
    </source>
</evidence>
<name>A0A0Z8GB15_STRSU</name>
<accession>A0A0Z8GB15</accession>
<gene>
    <name evidence="2" type="ORF">ERS132393_01725</name>
</gene>
<keyword evidence="1" id="KW-0812">Transmembrane</keyword>
<evidence type="ECO:0000313" key="2">
    <source>
        <dbReference type="EMBL" id="CYU95466.1"/>
    </source>
</evidence>
<feature type="transmembrane region" description="Helical" evidence="1">
    <location>
        <begin position="414"/>
        <end position="434"/>
    </location>
</feature>
<dbReference type="AlphaFoldDB" id="A0A0Z8GB15"/>
<evidence type="ECO:0000256" key="1">
    <source>
        <dbReference type="SAM" id="Phobius"/>
    </source>
</evidence>
<keyword evidence="1" id="KW-1133">Transmembrane helix</keyword>